<proteinExistence type="predicted"/>
<sequence length="483" mass="55688">MLIFLFLFLYRITETYGGYLHLPRLENKNEFDDFIKQSNYSIIIFTNDTENAYFANYAIFRLNKSIISFGTASEDQGEKYNCNQFPCSIPFKDGKQILNNVKYPAPTQASLFYSWCYDILNSPFRSIQNPEQLIQLLSLSNVTTAIGVDSVEVPQNLPESLTFYSTSSKMFDKINISVSSGIYVFNGAERSLNLVKNGNFDEFLHSNIISFDNIDFSKKKYVAGFYLNNSVSNCNNNTNLILNEEKKINILKEIASKNEFAKEFFFSPIDEDVIIQNKLQFRETPLFVVFEMVPSSNHTLRHYVVNGEEKVYNIDFLCGFLDGIQKGEINYVPLDQIGEKFPYPENDTHVISYSEFKDKVNEDADVLAICYSTIDKYILMRTAVQTVVNHLNTSNITFVCLNLTCNEIPDEINVIPPGGMFLFPKGQKDNPIPYMFKRYQFFDVLNFIKRHSTIKYDVPSFSNMEKEQEIVLSRISLHNITKV</sequence>
<accession>A0ABR2KQV5</accession>
<keyword evidence="1" id="KW-0732">Signal</keyword>
<feature type="signal peptide" evidence="1">
    <location>
        <begin position="1"/>
        <end position="17"/>
    </location>
</feature>
<gene>
    <name evidence="2" type="ORF">M9Y10_021949</name>
</gene>
<comment type="caution">
    <text evidence="2">The sequence shown here is derived from an EMBL/GenBank/DDBJ whole genome shotgun (WGS) entry which is preliminary data.</text>
</comment>
<dbReference type="Proteomes" id="UP001470230">
    <property type="component" value="Unassembled WGS sequence"/>
</dbReference>
<evidence type="ECO:0000313" key="3">
    <source>
        <dbReference type="Proteomes" id="UP001470230"/>
    </source>
</evidence>
<keyword evidence="3" id="KW-1185">Reference proteome</keyword>
<reference evidence="2 3" key="1">
    <citation type="submission" date="2024-04" db="EMBL/GenBank/DDBJ databases">
        <title>Tritrichomonas musculus Genome.</title>
        <authorList>
            <person name="Alves-Ferreira E."/>
            <person name="Grigg M."/>
            <person name="Lorenzi H."/>
            <person name="Galac M."/>
        </authorList>
    </citation>
    <scope>NUCLEOTIDE SEQUENCE [LARGE SCALE GENOMIC DNA]</scope>
    <source>
        <strain evidence="2 3">EAF2021</strain>
    </source>
</reference>
<evidence type="ECO:0000256" key="1">
    <source>
        <dbReference type="SAM" id="SignalP"/>
    </source>
</evidence>
<name>A0ABR2KQV5_9EUKA</name>
<organism evidence="2 3">
    <name type="scientific">Tritrichomonas musculus</name>
    <dbReference type="NCBI Taxonomy" id="1915356"/>
    <lineage>
        <taxon>Eukaryota</taxon>
        <taxon>Metamonada</taxon>
        <taxon>Parabasalia</taxon>
        <taxon>Tritrichomonadida</taxon>
        <taxon>Tritrichomonadidae</taxon>
        <taxon>Tritrichomonas</taxon>
    </lineage>
</organism>
<feature type="chain" id="PRO_5047522105" evidence="1">
    <location>
        <begin position="18"/>
        <end position="483"/>
    </location>
</feature>
<dbReference type="EMBL" id="JAPFFF010000003">
    <property type="protein sequence ID" value="KAK8893527.1"/>
    <property type="molecule type" value="Genomic_DNA"/>
</dbReference>
<protein>
    <submittedName>
        <fullName evidence="2">Uncharacterized protein</fullName>
    </submittedName>
</protein>
<evidence type="ECO:0000313" key="2">
    <source>
        <dbReference type="EMBL" id="KAK8893527.1"/>
    </source>
</evidence>